<dbReference type="Gene3D" id="3.40.50.720">
    <property type="entry name" value="NAD(P)-binding Rossmann-like Domain"/>
    <property type="match status" value="1"/>
</dbReference>
<proteinExistence type="inferred from homology"/>
<dbReference type="PRINTS" id="PR00081">
    <property type="entry name" value="GDHRDH"/>
</dbReference>
<dbReference type="InterPro" id="IPR002347">
    <property type="entry name" value="SDR_fam"/>
</dbReference>
<organism evidence="2 3">
    <name type="scientific">Lachnellula willkommii</name>
    <dbReference type="NCBI Taxonomy" id="215461"/>
    <lineage>
        <taxon>Eukaryota</taxon>
        <taxon>Fungi</taxon>
        <taxon>Dikarya</taxon>
        <taxon>Ascomycota</taxon>
        <taxon>Pezizomycotina</taxon>
        <taxon>Leotiomycetes</taxon>
        <taxon>Helotiales</taxon>
        <taxon>Lachnaceae</taxon>
        <taxon>Lachnellula</taxon>
    </lineage>
</organism>
<dbReference type="InterPro" id="IPR036291">
    <property type="entry name" value="NAD(P)-bd_dom_sf"/>
</dbReference>
<accession>A0A559MJX5</accession>
<comment type="caution">
    <text evidence="2">The sequence shown here is derived from an EMBL/GenBank/DDBJ whole genome shotgun (WGS) entry which is preliminary data.</text>
</comment>
<comment type="similarity">
    <text evidence="1">Belongs to the short-chain dehydrogenases/reductases (SDR) family.</text>
</comment>
<dbReference type="GO" id="GO:0005737">
    <property type="term" value="C:cytoplasm"/>
    <property type="evidence" value="ECO:0007669"/>
    <property type="project" value="TreeGrafter"/>
</dbReference>
<dbReference type="GO" id="GO:0016491">
    <property type="term" value="F:oxidoreductase activity"/>
    <property type="evidence" value="ECO:0007669"/>
    <property type="project" value="TreeGrafter"/>
</dbReference>
<dbReference type="PANTHER" id="PTHR43544">
    <property type="entry name" value="SHORT-CHAIN DEHYDROGENASE/REDUCTASE"/>
    <property type="match status" value="1"/>
</dbReference>
<protein>
    <submittedName>
        <fullName evidence="2">Putative oxidoreductase</fullName>
    </submittedName>
</protein>
<dbReference type="AlphaFoldDB" id="A0A559MJX5"/>
<evidence type="ECO:0000256" key="1">
    <source>
        <dbReference type="ARBA" id="ARBA00006484"/>
    </source>
</evidence>
<name>A0A559MJX5_9HELO</name>
<evidence type="ECO:0000313" key="3">
    <source>
        <dbReference type="Proteomes" id="UP000315522"/>
    </source>
</evidence>
<dbReference type="SUPFAM" id="SSF51735">
    <property type="entry name" value="NAD(P)-binding Rossmann-fold domains"/>
    <property type="match status" value="1"/>
</dbReference>
<sequence length="249" mass="27661">MASYLITGASRGLGFAMAQDLLSKRASKVAVVFVIARQITPALEELAHTYSQRLVTLVADVTDEKSIQKAALQVDSTLKGQGLDFLINNAATFPFSDGIEKMDDLMDTLKVNVNSVHLVNKTFLPLLRKGQTKTVMNMCEFLLQPPEFMFKNNPGYKISKAAMNMLVRQYSLYHENEGFIFFSICPGWTQTEMGTSKANLTVDQSVTGLLNKLESVTAGDNGKFFDNDVPSWTWTSGPKNLYDGEEMPY</sequence>
<dbReference type="PANTHER" id="PTHR43544:SF36">
    <property type="entry name" value="CHAIN OXIDOREDUCTASE (CSGA), PUTATIVE (AFU_ORTHOLOGUE AFUA_4G00910)-RELATED"/>
    <property type="match status" value="1"/>
</dbReference>
<keyword evidence="3" id="KW-1185">Reference proteome</keyword>
<dbReference type="EMBL" id="QGML01000162">
    <property type="protein sequence ID" value="TVY93251.1"/>
    <property type="molecule type" value="Genomic_DNA"/>
</dbReference>
<dbReference type="Pfam" id="PF00106">
    <property type="entry name" value="adh_short"/>
    <property type="match status" value="1"/>
</dbReference>
<gene>
    <name evidence="2" type="ORF">LAWI1_G005444</name>
</gene>
<reference evidence="2 3" key="1">
    <citation type="submission" date="2018-05" db="EMBL/GenBank/DDBJ databases">
        <title>Genome sequencing and assembly of the regulated plant pathogen Lachnellula willkommii and related sister species for the development of diagnostic species identification markers.</title>
        <authorList>
            <person name="Giroux E."/>
            <person name="Bilodeau G."/>
        </authorList>
    </citation>
    <scope>NUCLEOTIDE SEQUENCE [LARGE SCALE GENOMIC DNA]</scope>
    <source>
        <strain evidence="2 3">CBS 172.35</strain>
    </source>
</reference>
<dbReference type="InterPro" id="IPR051468">
    <property type="entry name" value="Fungal_SecMetab_SDRs"/>
</dbReference>
<evidence type="ECO:0000313" key="2">
    <source>
        <dbReference type="EMBL" id="TVY93251.1"/>
    </source>
</evidence>
<dbReference type="Proteomes" id="UP000315522">
    <property type="component" value="Unassembled WGS sequence"/>
</dbReference>